<name>A0A073B246_9PSEU</name>
<gene>
    <name evidence="2" type="ORF">GU90_02850</name>
</gene>
<evidence type="ECO:0000259" key="1">
    <source>
        <dbReference type="Pfam" id="PF04069"/>
    </source>
</evidence>
<proteinExistence type="predicted"/>
<organism evidence="2 3">
    <name type="scientific">Saccharopolyspora rectivirgula</name>
    <dbReference type="NCBI Taxonomy" id="28042"/>
    <lineage>
        <taxon>Bacteria</taxon>
        <taxon>Bacillati</taxon>
        <taxon>Actinomycetota</taxon>
        <taxon>Actinomycetes</taxon>
        <taxon>Pseudonocardiales</taxon>
        <taxon>Pseudonocardiaceae</taxon>
        <taxon>Saccharopolyspora</taxon>
    </lineage>
</organism>
<evidence type="ECO:0000313" key="2">
    <source>
        <dbReference type="EMBL" id="KEI45660.1"/>
    </source>
</evidence>
<feature type="domain" description="ABC-type glycine betaine transport system substrate-binding" evidence="1">
    <location>
        <begin position="40"/>
        <end position="308"/>
    </location>
</feature>
<dbReference type="SUPFAM" id="SSF53850">
    <property type="entry name" value="Periplasmic binding protein-like II"/>
    <property type="match status" value="1"/>
</dbReference>
<accession>A0A073B246</accession>
<dbReference type="Pfam" id="PF04069">
    <property type="entry name" value="OpuAC"/>
    <property type="match status" value="1"/>
</dbReference>
<dbReference type="eggNOG" id="COG1732">
    <property type="taxonomic scope" value="Bacteria"/>
</dbReference>
<dbReference type="Proteomes" id="UP000031419">
    <property type="component" value="Unassembled WGS sequence"/>
</dbReference>
<keyword evidence="3" id="KW-1185">Reference proteome</keyword>
<dbReference type="AlphaFoldDB" id="A0A073B246"/>
<dbReference type="InterPro" id="IPR007210">
    <property type="entry name" value="ABC_Gly_betaine_transp_sub-bd"/>
</dbReference>
<dbReference type="Gene3D" id="3.40.190.120">
    <property type="entry name" value="Osmoprotection protein (prox), domain 2"/>
    <property type="match status" value="1"/>
</dbReference>
<sequence>MTAAAAGTVLSGCGLSSGSSVPLRVSPGSIQPVPELEGVTITVGSKDFTEQILLGYLAQFALAAAGAEVRDLSNIIGSSSARNALANGQIDVLWEYTGSSWISYNGNTDPIPDPKAQYEAVREQDLQRHGIAWTAINFNVDNTYAFAVNQQNEEQLGVSKLSDIRRVIAERPELATFCVDSEFASRNDGMPGVEQTYGFKADPAKVKTLSSGSIYQATANGTCTFGEVFTTDGRIEALNLTVLEDDKLFFPRYNLGVTVRAETLERYPQIGDVLQQVSSRLDNAELMKLNARVDVYGEDPADAARAWMVEQGLVRMPES</sequence>
<dbReference type="STRING" id="28042.GU90_02850"/>
<dbReference type="GO" id="GO:0022857">
    <property type="term" value="F:transmembrane transporter activity"/>
    <property type="evidence" value="ECO:0007669"/>
    <property type="project" value="InterPro"/>
</dbReference>
<comment type="caution">
    <text evidence="2">The sequence shown here is derived from an EMBL/GenBank/DDBJ whole genome shotgun (WGS) entry which is preliminary data.</text>
</comment>
<evidence type="ECO:0000313" key="3">
    <source>
        <dbReference type="Proteomes" id="UP000031419"/>
    </source>
</evidence>
<reference evidence="2 3" key="1">
    <citation type="submission" date="2014-06" db="EMBL/GenBank/DDBJ databases">
        <title>Saccharopolyspora rectivirgula DSM-43113 Genome sequencing.</title>
        <authorList>
            <person name="Barrera C."/>
            <person name="Millon L."/>
            <person name="Rognon B."/>
            <person name="Zaugg C."/>
            <person name="Monod M."/>
        </authorList>
    </citation>
    <scope>NUCLEOTIDE SEQUENCE [LARGE SCALE GENOMIC DNA]</scope>
    <source>
        <strain evidence="2 3">DSM 43113</strain>
    </source>
</reference>
<dbReference type="Gene3D" id="3.40.190.10">
    <property type="entry name" value="Periplasmic binding protein-like II"/>
    <property type="match status" value="1"/>
</dbReference>
<dbReference type="EMBL" id="JNVU01000010">
    <property type="protein sequence ID" value="KEI45660.1"/>
    <property type="molecule type" value="Genomic_DNA"/>
</dbReference>
<protein>
    <submittedName>
        <fullName evidence="2">Glycine/betaine ABC transporter substrate-binding protein</fullName>
    </submittedName>
</protein>
<dbReference type="CDD" id="cd13611">
    <property type="entry name" value="PBP2_YehZ"/>
    <property type="match status" value="1"/>
</dbReference>
<dbReference type="GO" id="GO:0043190">
    <property type="term" value="C:ATP-binding cassette (ABC) transporter complex"/>
    <property type="evidence" value="ECO:0007669"/>
    <property type="project" value="InterPro"/>
</dbReference>